<organism evidence="4 5">
    <name type="scientific">Croceicoccus marinus</name>
    <dbReference type="NCBI Taxonomy" id="450378"/>
    <lineage>
        <taxon>Bacteria</taxon>
        <taxon>Pseudomonadati</taxon>
        <taxon>Pseudomonadota</taxon>
        <taxon>Alphaproteobacteria</taxon>
        <taxon>Sphingomonadales</taxon>
        <taxon>Erythrobacteraceae</taxon>
        <taxon>Croceicoccus</taxon>
    </lineage>
</organism>
<dbReference type="AlphaFoldDB" id="A0A1Z1FBF0"/>
<evidence type="ECO:0000313" key="4">
    <source>
        <dbReference type="EMBL" id="ARU16095.1"/>
    </source>
</evidence>
<feature type="domain" description="PHB accumulation regulatory" evidence="2">
    <location>
        <begin position="76"/>
        <end position="115"/>
    </location>
</feature>
<dbReference type="Proteomes" id="UP000195807">
    <property type="component" value="Chromosome"/>
</dbReference>
<dbReference type="KEGG" id="cman:A9D14_07670"/>
<keyword evidence="5" id="KW-1185">Reference proteome</keyword>
<dbReference type="InterPro" id="IPR007897">
    <property type="entry name" value="PHB_accumulat"/>
</dbReference>
<dbReference type="EMBL" id="CP019602">
    <property type="protein sequence ID" value="ARU16095.1"/>
    <property type="molecule type" value="Genomic_DNA"/>
</dbReference>
<evidence type="ECO:0000313" key="5">
    <source>
        <dbReference type="Proteomes" id="UP000195807"/>
    </source>
</evidence>
<dbReference type="GO" id="GO:0006355">
    <property type="term" value="P:regulation of DNA-templated transcription"/>
    <property type="evidence" value="ECO:0007669"/>
    <property type="project" value="InterPro"/>
</dbReference>
<dbReference type="RefSeq" id="WP_066844860.1">
    <property type="nucleotide sequence ID" value="NZ_CP019602.1"/>
</dbReference>
<proteinExistence type="predicted"/>
<feature type="domain" description="PHA accumulation regulator DNA-binding N-terminal" evidence="3">
    <location>
        <begin position="12"/>
        <end position="71"/>
    </location>
</feature>
<dbReference type="InterPro" id="IPR010134">
    <property type="entry name" value="PHA_reg_PhaR"/>
</dbReference>
<dbReference type="InterPro" id="IPR012909">
    <property type="entry name" value="PHA_DNA-bd_N"/>
</dbReference>
<feature type="region of interest" description="Disordered" evidence="1">
    <location>
        <begin position="150"/>
        <end position="171"/>
    </location>
</feature>
<dbReference type="NCBIfam" id="TIGR01848">
    <property type="entry name" value="PHA_reg_PhaR"/>
    <property type="match status" value="1"/>
</dbReference>
<dbReference type="STRING" id="450378.GCA_001661675_01536"/>
<evidence type="ECO:0000259" key="3">
    <source>
        <dbReference type="Pfam" id="PF07879"/>
    </source>
</evidence>
<protein>
    <submittedName>
        <fullName evidence="4">Polyhydroxyalkanoate synthesis repressor PhaR</fullName>
    </submittedName>
</protein>
<dbReference type="OrthoDB" id="9795345at2"/>
<gene>
    <name evidence="4" type="ORF">A9D14_07670</name>
</gene>
<reference evidence="4 5" key="1">
    <citation type="submission" date="2017-01" db="EMBL/GenBank/DDBJ databases">
        <title>Complete genome sequence of esterase-producing bacterium Croceicoccus marinus E4A9.</title>
        <authorList>
            <person name="Wu Y.-H."/>
            <person name="Cheng H."/>
            <person name="Xu L."/>
            <person name="Huo Y.-Y."/>
            <person name="Wang C.-S."/>
            <person name="Xu X.-W."/>
        </authorList>
    </citation>
    <scope>NUCLEOTIDE SEQUENCE [LARGE SCALE GENOMIC DNA]</scope>
    <source>
        <strain evidence="4 5">E4A9</strain>
    </source>
</reference>
<name>A0A1Z1FBF0_9SPHN</name>
<evidence type="ECO:0000259" key="2">
    <source>
        <dbReference type="Pfam" id="PF05233"/>
    </source>
</evidence>
<dbReference type="Pfam" id="PF07879">
    <property type="entry name" value="PHB_acc_N"/>
    <property type="match status" value="1"/>
</dbReference>
<evidence type="ECO:0000256" key="1">
    <source>
        <dbReference type="SAM" id="MobiDB-lite"/>
    </source>
</evidence>
<dbReference type="Pfam" id="PF05233">
    <property type="entry name" value="PHB_acc"/>
    <property type="match status" value="1"/>
</dbReference>
<accession>A0A1Z1FBF0</accession>
<sequence>MADKDKNDGVIIIKKYANRRLYNTDSSSYITLDHLAEMTREGIDFQVIDAKSGADITHQILTQIIMDEEAGGSQMLPVTFLRDLIGMYGNSMQAMVPHYLEMSMAQFRDNQLKMRKAFEESMGSNPLAKLAQQNMAMFKAATDAFMPGMAKPGEEGEAAAEDTPAAAQNSDELEELRKQMAAMKEQIDKLSN</sequence>